<organism evidence="2 3">
    <name type="scientific">Kitasatospora herbaricolor</name>
    <dbReference type="NCBI Taxonomy" id="68217"/>
    <lineage>
        <taxon>Bacteria</taxon>
        <taxon>Bacillati</taxon>
        <taxon>Actinomycetota</taxon>
        <taxon>Actinomycetes</taxon>
        <taxon>Kitasatosporales</taxon>
        <taxon>Streptomycetaceae</taxon>
        <taxon>Kitasatospora</taxon>
    </lineage>
</organism>
<accession>A0ABZ1WD22</accession>
<gene>
    <name evidence="2" type="ORF">OG469_25785</name>
</gene>
<feature type="region of interest" description="Disordered" evidence="1">
    <location>
        <begin position="1"/>
        <end position="37"/>
    </location>
</feature>
<reference evidence="2 3" key="1">
    <citation type="submission" date="2022-10" db="EMBL/GenBank/DDBJ databases">
        <title>The complete genomes of actinobacterial strains from the NBC collection.</title>
        <authorList>
            <person name="Joergensen T.S."/>
            <person name="Alvarez Arevalo M."/>
            <person name="Sterndorff E.B."/>
            <person name="Faurdal D."/>
            <person name="Vuksanovic O."/>
            <person name="Mourched A.-S."/>
            <person name="Charusanti P."/>
            <person name="Shaw S."/>
            <person name="Blin K."/>
            <person name="Weber T."/>
        </authorList>
    </citation>
    <scope>NUCLEOTIDE SEQUENCE [LARGE SCALE GENOMIC DNA]</scope>
    <source>
        <strain evidence="2 3">NBC_01247</strain>
    </source>
</reference>
<proteinExistence type="predicted"/>
<evidence type="ECO:0000256" key="1">
    <source>
        <dbReference type="SAM" id="MobiDB-lite"/>
    </source>
</evidence>
<dbReference type="RefSeq" id="WP_329495172.1">
    <property type="nucleotide sequence ID" value="NZ_CP108460.1"/>
</dbReference>
<sequence>MTDEPPGGPPVGPPVGPAPAAGPAGREPSRRPSRARTAELAGRQAAACDRLGSPLYGALLRRVAEDVTAGGPCAEALAGYEDASDADAVPLRLLGGVHALVLTGRAPGLAKHYPSAGGSFDPLRPDAGWPAFRTTVKDQLPWVRDWLTRPPQTNEVGRAVLLVTGLLRVLPAGLPVRLFELGASAGLNLLADRFRYTAGPFGHGPDHSPVVLRNAWQDAPPDWLRQAAAATPVLTFAERHGCDLRPIDPASPEGALALRAYVWPDQPGRTARLAGALALATERPPEVRPIGAAAFLREVTVQAGALTVVWHSIMRQYVPEDEWADVEQELTRLAEASSPQAPFAYLAFEPLRSGTGAGHRFVLTVRAGAGEPEVLSEAPPHGLPARPFEEGPE</sequence>
<feature type="region of interest" description="Disordered" evidence="1">
    <location>
        <begin position="372"/>
        <end position="393"/>
    </location>
</feature>
<dbReference type="EMBL" id="CP108482">
    <property type="protein sequence ID" value="WUS58624.1"/>
    <property type="molecule type" value="Genomic_DNA"/>
</dbReference>
<dbReference type="Pfam" id="PF10094">
    <property type="entry name" value="DUF2332"/>
    <property type="match status" value="1"/>
</dbReference>
<evidence type="ECO:0000313" key="2">
    <source>
        <dbReference type="EMBL" id="WUS58624.1"/>
    </source>
</evidence>
<protein>
    <submittedName>
        <fullName evidence="2">DUF2332 domain-containing protein</fullName>
    </submittedName>
</protein>
<evidence type="ECO:0000313" key="3">
    <source>
        <dbReference type="Proteomes" id="UP001432014"/>
    </source>
</evidence>
<dbReference type="InterPro" id="IPR011200">
    <property type="entry name" value="UCP012608"/>
</dbReference>
<name>A0ABZ1WD22_9ACTN</name>
<keyword evidence="3" id="KW-1185">Reference proteome</keyword>
<feature type="compositionally biased region" description="Pro residues" evidence="1">
    <location>
        <begin position="1"/>
        <end position="17"/>
    </location>
</feature>
<dbReference type="PIRSF" id="PIRSF012608">
    <property type="entry name" value="UCP012608"/>
    <property type="match status" value="1"/>
</dbReference>
<dbReference type="Proteomes" id="UP001432014">
    <property type="component" value="Chromosome"/>
</dbReference>